<reference evidence="1" key="1">
    <citation type="journal article" date="2021" name="New Phytol.">
        <title>Evolutionary innovations through gain and loss of genes in the ectomycorrhizal Boletales.</title>
        <authorList>
            <person name="Wu G."/>
            <person name="Miyauchi S."/>
            <person name="Morin E."/>
            <person name="Kuo A."/>
            <person name="Drula E."/>
            <person name="Varga T."/>
            <person name="Kohler A."/>
            <person name="Feng B."/>
            <person name="Cao Y."/>
            <person name="Lipzen A."/>
            <person name="Daum C."/>
            <person name="Hundley H."/>
            <person name="Pangilinan J."/>
            <person name="Johnson J."/>
            <person name="Barry K."/>
            <person name="LaButti K."/>
            <person name="Ng V."/>
            <person name="Ahrendt S."/>
            <person name="Min B."/>
            <person name="Choi I.G."/>
            <person name="Park H."/>
            <person name="Plett J.M."/>
            <person name="Magnuson J."/>
            <person name="Spatafora J.W."/>
            <person name="Nagy L.G."/>
            <person name="Henrissat B."/>
            <person name="Grigoriev I.V."/>
            <person name="Yang Z.L."/>
            <person name="Xu J."/>
            <person name="Martin F.M."/>
        </authorList>
    </citation>
    <scope>NUCLEOTIDE SEQUENCE</scope>
    <source>
        <strain evidence="1">KUC20120723A-06</strain>
    </source>
</reference>
<dbReference type="Proteomes" id="UP000790709">
    <property type="component" value="Unassembled WGS sequence"/>
</dbReference>
<sequence length="168" mass="18622">MATVHPSDHPTMSNQPFSLQEYYASCHNNGSLTLLLMPISRHTQNILRSPGHSASISVSSDRPAASRARVSLMGTVTVFHDARGMPDREAIKLCYLAKHPDASWWLPDDDGAAHLSFWARFDPHDVYFVGGFGDQHYIGYIPLQIYQEALSAVAPDFSLAGRILVEQL</sequence>
<keyword evidence="2" id="KW-1185">Reference proteome</keyword>
<comment type="caution">
    <text evidence="1">The sequence shown here is derived from an EMBL/GenBank/DDBJ whole genome shotgun (WGS) entry which is preliminary data.</text>
</comment>
<evidence type="ECO:0000313" key="2">
    <source>
        <dbReference type="Proteomes" id="UP000790709"/>
    </source>
</evidence>
<evidence type="ECO:0000313" key="1">
    <source>
        <dbReference type="EMBL" id="KAH7929888.1"/>
    </source>
</evidence>
<protein>
    <submittedName>
        <fullName evidence="1">Uncharacterized protein</fullName>
    </submittedName>
</protein>
<organism evidence="1 2">
    <name type="scientific">Leucogyrophana mollusca</name>
    <dbReference type="NCBI Taxonomy" id="85980"/>
    <lineage>
        <taxon>Eukaryota</taxon>
        <taxon>Fungi</taxon>
        <taxon>Dikarya</taxon>
        <taxon>Basidiomycota</taxon>
        <taxon>Agaricomycotina</taxon>
        <taxon>Agaricomycetes</taxon>
        <taxon>Agaricomycetidae</taxon>
        <taxon>Boletales</taxon>
        <taxon>Boletales incertae sedis</taxon>
        <taxon>Leucogyrophana</taxon>
    </lineage>
</organism>
<accession>A0ACB8BYZ2</accession>
<name>A0ACB8BYZ2_9AGAM</name>
<dbReference type="EMBL" id="MU266337">
    <property type="protein sequence ID" value="KAH7929888.1"/>
    <property type="molecule type" value="Genomic_DNA"/>
</dbReference>
<proteinExistence type="predicted"/>
<gene>
    <name evidence="1" type="ORF">BV22DRAFT_1056143</name>
</gene>